<dbReference type="GeneID" id="72426797"/>
<dbReference type="InterPro" id="IPR011701">
    <property type="entry name" value="MFS"/>
</dbReference>
<dbReference type="RefSeq" id="WP_015447630.1">
    <property type="nucleotide sequence ID" value="NC_020541.1"/>
</dbReference>
<keyword evidence="2" id="KW-1003">Cell membrane</keyword>
<feature type="transmembrane region" description="Helical" evidence="6">
    <location>
        <begin position="345"/>
        <end position="368"/>
    </location>
</feature>
<keyword evidence="8" id="KW-1185">Reference proteome</keyword>
<feature type="transmembrane region" description="Helical" evidence="6">
    <location>
        <begin position="280"/>
        <end position="303"/>
    </location>
</feature>
<feature type="transmembrane region" description="Helical" evidence="6">
    <location>
        <begin position="44"/>
        <end position="67"/>
    </location>
</feature>
<dbReference type="InterPro" id="IPR036259">
    <property type="entry name" value="MFS_trans_sf"/>
</dbReference>
<feature type="transmembrane region" description="Helical" evidence="6">
    <location>
        <begin position="15"/>
        <end position="37"/>
    </location>
</feature>
<dbReference type="CDD" id="cd06173">
    <property type="entry name" value="MFS_MefA_like"/>
    <property type="match status" value="1"/>
</dbReference>
<dbReference type="SUPFAM" id="SSF103473">
    <property type="entry name" value="MFS general substrate transporter"/>
    <property type="match status" value="1"/>
</dbReference>
<accession>M4NFP4</accession>
<dbReference type="Pfam" id="PF07690">
    <property type="entry name" value="MFS_1"/>
    <property type="match status" value="1"/>
</dbReference>
<evidence type="ECO:0000256" key="1">
    <source>
        <dbReference type="ARBA" id="ARBA00004651"/>
    </source>
</evidence>
<organism evidence="7 8">
    <name type="scientific">Rhodanobacter denitrificans</name>
    <dbReference type="NCBI Taxonomy" id="666685"/>
    <lineage>
        <taxon>Bacteria</taxon>
        <taxon>Pseudomonadati</taxon>
        <taxon>Pseudomonadota</taxon>
        <taxon>Gammaproteobacteria</taxon>
        <taxon>Lysobacterales</taxon>
        <taxon>Rhodanobacteraceae</taxon>
        <taxon>Rhodanobacter</taxon>
    </lineage>
</organism>
<proteinExistence type="predicted"/>
<keyword evidence="3 6" id="KW-0812">Transmembrane</keyword>
<evidence type="ECO:0000256" key="5">
    <source>
        <dbReference type="ARBA" id="ARBA00023136"/>
    </source>
</evidence>
<protein>
    <submittedName>
        <fullName evidence="7">Arabinose efflux permease family protein</fullName>
    </submittedName>
</protein>
<dbReference type="KEGG" id="rhd:R2APBS1_1747"/>
<dbReference type="HOGENOM" id="CLU_034180_7_1_6"/>
<keyword evidence="4 6" id="KW-1133">Transmembrane helix</keyword>
<evidence type="ECO:0000256" key="3">
    <source>
        <dbReference type="ARBA" id="ARBA00022692"/>
    </source>
</evidence>
<gene>
    <name evidence="7" type="ORF">R2APBS1_1747</name>
</gene>
<dbReference type="PANTHER" id="PTHR23513:SF6">
    <property type="entry name" value="MAJOR FACILITATOR SUPERFAMILY ASSOCIATED DOMAIN-CONTAINING PROTEIN"/>
    <property type="match status" value="1"/>
</dbReference>
<feature type="transmembrane region" description="Helical" evidence="6">
    <location>
        <begin position="87"/>
        <end position="109"/>
    </location>
</feature>
<dbReference type="PANTHER" id="PTHR23513">
    <property type="entry name" value="INTEGRAL MEMBRANE EFFLUX PROTEIN-RELATED"/>
    <property type="match status" value="1"/>
</dbReference>
<feature type="transmembrane region" description="Helical" evidence="6">
    <location>
        <begin position="150"/>
        <end position="169"/>
    </location>
</feature>
<evidence type="ECO:0000256" key="2">
    <source>
        <dbReference type="ARBA" id="ARBA00022475"/>
    </source>
</evidence>
<dbReference type="eggNOG" id="COG2814">
    <property type="taxonomic scope" value="Bacteria"/>
</dbReference>
<keyword evidence="5 6" id="KW-0472">Membrane</keyword>
<feature type="transmembrane region" description="Helical" evidence="6">
    <location>
        <begin position="250"/>
        <end position="268"/>
    </location>
</feature>
<dbReference type="STRING" id="666685.R2APBS1_1747"/>
<dbReference type="Proteomes" id="UP000011859">
    <property type="component" value="Chromosome"/>
</dbReference>
<dbReference type="GO" id="GO:0005886">
    <property type="term" value="C:plasma membrane"/>
    <property type="evidence" value="ECO:0007669"/>
    <property type="project" value="UniProtKB-SubCell"/>
</dbReference>
<evidence type="ECO:0000256" key="4">
    <source>
        <dbReference type="ARBA" id="ARBA00022989"/>
    </source>
</evidence>
<evidence type="ECO:0000313" key="7">
    <source>
        <dbReference type="EMBL" id="AGG88877.1"/>
    </source>
</evidence>
<dbReference type="GO" id="GO:0022857">
    <property type="term" value="F:transmembrane transporter activity"/>
    <property type="evidence" value="ECO:0007669"/>
    <property type="project" value="InterPro"/>
</dbReference>
<dbReference type="AlphaFoldDB" id="M4NFP4"/>
<evidence type="ECO:0000313" key="8">
    <source>
        <dbReference type="Proteomes" id="UP000011859"/>
    </source>
</evidence>
<sequence precursor="true">MLFEVLTDRVYRHLFAAQATSLIGTGLMTVALGLLAYDLAGDRASVVLGTALGIKMAVYVLVAPLATAYTARWPRKPFLVSMDLIRAVLVLCLPWVTAVWQIYVLVAVLQTCSAAFTPTFQATIPEVLTDEAQYTRALSLSRLAYDLENLLSPLLAALLLGVISFRGLFGFTLLGFVSSAALVATIPLPRRLALAAVRPKVLAGMRRYLATPRLRGMLCLSFAEAAAGSLVIVNTVIYVRDWLGGNNRDVALTTAVFGGFSMVAALSLPRLLKRWPDRSVMLSGAVLAGLGLVLFAALASLVPVAERRWLIAAAWGLIGAGYAAILTPGGRLLKRSGNAEDRPALFAAQFSLSHACWLLMYPLAGWLGTLSSPAWGAASMAVIVVMAVVAGFLLWPSRDPEVLIHHHDDLPLDHSHLTSGEVASGHVHAHPYVIDDMHPHWPSPK</sequence>
<evidence type="ECO:0000256" key="6">
    <source>
        <dbReference type="SAM" id="Phobius"/>
    </source>
</evidence>
<feature type="transmembrane region" description="Helical" evidence="6">
    <location>
        <begin position="309"/>
        <end position="333"/>
    </location>
</feature>
<dbReference type="Gene3D" id="1.20.1250.20">
    <property type="entry name" value="MFS general substrate transporter like domains"/>
    <property type="match status" value="1"/>
</dbReference>
<name>M4NFP4_9GAMM</name>
<feature type="transmembrane region" description="Helical" evidence="6">
    <location>
        <begin position="374"/>
        <end position="395"/>
    </location>
</feature>
<feature type="transmembrane region" description="Helical" evidence="6">
    <location>
        <begin position="218"/>
        <end position="238"/>
    </location>
</feature>
<comment type="subcellular location">
    <subcellularLocation>
        <location evidence="1">Cell membrane</location>
        <topology evidence="1">Multi-pass membrane protein</topology>
    </subcellularLocation>
</comment>
<dbReference type="EMBL" id="CP003470">
    <property type="protein sequence ID" value="AGG88877.1"/>
    <property type="molecule type" value="Genomic_DNA"/>
</dbReference>
<reference evidence="7 8" key="1">
    <citation type="submission" date="2012-04" db="EMBL/GenBank/DDBJ databases">
        <title>Complete genome of Rhodanobacter sp. 2APBS1.</title>
        <authorList>
            <consortium name="US DOE Joint Genome Institute"/>
            <person name="Huntemann M."/>
            <person name="Wei C.-L."/>
            <person name="Han J."/>
            <person name="Detter J.C."/>
            <person name="Han C."/>
            <person name="Tapia R."/>
            <person name="Munk A.C.C."/>
            <person name="Chen A."/>
            <person name="Krypides N."/>
            <person name="Mavromatis K."/>
            <person name="Markowitz V."/>
            <person name="Szeto E."/>
            <person name="Ivanova N."/>
            <person name="Mikhailova N."/>
            <person name="Ovchinnikova G."/>
            <person name="Pagani I."/>
            <person name="Pati A."/>
            <person name="Goodwin L."/>
            <person name="Peters L."/>
            <person name="Pitluck S."/>
            <person name="Woyke T."/>
            <person name="Prakash O."/>
            <person name="Elkins J."/>
            <person name="Brown S."/>
            <person name="Palumbo A."/>
            <person name="Hemme C."/>
            <person name="Zhou J."/>
            <person name="Watson D."/>
            <person name="Jardine P."/>
            <person name="Kostka J."/>
            <person name="Green S."/>
        </authorList>
    </citation>
    <scope>NUCLEOTIDE SEQUENCE [LARGE SCALE GENOMIC DNA]</scope>
    <source>
        <strain evidence="7 8">2APBS1</strain>
    </source>
</reference>